<keyword evidence="9" id="KW-1185">Reference proteome</keyword>
<evidence type="ECO:0000313" key="9">
    <source>
        <dbReference type="Proteomes" id="UP001164390"/>
    </source>
</evidence>
<dbReference type="EMBL" id="CP094970">
    <property type="protein sequence ID" value="UYM04365.1"/>
    <property type="molecule type" value="Genomic_DNA"/>
</dbReference>
<comment type="similarity">
    <text evidence="1">Belongs to the sulfatase family.</text>
</comment>
<dbReference type="RefSeq" id="WP_271633059.1">
    <property type="nucleotide sequence ID" value="NZ_CP094970.1"/>
</dbReference>
<dbReference type="PROSITE" id="PS00523">
    <property type="entry name" value="SULFATASE_1"/>
    <property type="match status" value="1"/>
</dbReference>
<dbReference type="InterPro" id="IPR024607">
    <property type="entry name" value="Sulfatase_CS"/>
</dbReference>
<name>A0AA46YJB3_9ACTN</name>
<evidence type="ECO:0000256" key="5">
    <source>
        <dbReference type="SAM" id="MobiDB-lite"/>
    </source>
</evidence>
<keyword evidence="4" id="KW-0325">Glycoprotein</keyword>
<sequence length="538" mass="59474">MSFTRTRRLTTTAPVVAAALVASASGVAQPAGTAAKGPSRAAAGTELQTPQVAADPCDRRWPAHSTKPSAGAHSLGRTAPTTGGPAASRRPNILTIMVDDMRADEIRGPWMKHTRNLIGKRGATFRNSFAPYPLCGPARASFLTGKYSHNHGVRDNTKPSAFRRLHDGNTVATWLDRDGSKGDYTTAFLGKYINGYADPTYVPPGWDHWNASLGKTTQQARSTKLSRNGHGVIDLDGQFQTKAYGERGARLVSRFAKRKRPFFMTLSFSAPHVGGPREPDDPPGLRTPARLPKNRHLYEDRIVRPQGVRGEPCNRSKPSAVTDLPRIGPAVQRKIVELRQQRAQSLVTVDAQVRRVMGALRRSGELSNTYVIFTSDNGFFLGEFRQRAGKRLSYEPALRTPTLVRGPGISRGVRPRAPFTSIDFAPTIAAMARVKKHGRVDGASLLSAARSGESKWRRAILTDAGPYEGEPWYGRGVRARGLMYARYRDPRVTEELFDIAADPQQNHNVVDRERYRKATKRMRTAYRALRDCRGRECR</sequence>
<dbReference type="CDD" id="cd16147">
    <property type="entry name" value="G6S"/>
    <property type="match status" value="1"/>
</dbReference>
<evidence type="ECO:0000259" key="7">
    <source>
        <dbReference type="Pfam" id="PF00884"/>
    </source>
</evidence>
<evidence type="ECO:0000256" key="6">
    <source>
        <dbReference type="SAM" id="SignalP"/>
    </source>
</evidence>
<dbReference type="Proteomes" id="UP001164390">
    <property type="component" value="Chromosome"/>
</dbReference>
<feature type="domain" description="Sulfatase N-terminal" evidence="7">
    <location>
        <begin position="91"/>
        <end position="432"/>
    </location>
</feature>
<accession>A0AA46YJB3</accession>
<feature type="region of interest" description="Disordered" evidence="5">
    <location>
        <begin position="26"/>
        <end position="91"/>
    </location>
</feature>
<dbReference type="InterPro" id="IPR017850">
    <property type="entry name" value="Alkaline_phosphatase_core_sf"/>
</dbReference>
<evidence type="ECO:0000256" key="4">
    <source>
        <dbReference type="ARBA" id="ARBA00023180"/>
    </source>
</evidence>
<dbReference type="PANTHER" id="PTHR43108:SF8">
    <property type="entry name" value="SD21168P"/>
    <property type="match status" value="1"/>
</dbReference>
<proteinExistence type="inferred from homology"/>
<dbReference type="GO" id="GO:0016787">
    <property type="term" value="F:hydrolase activity"/>
    <property type="evidence" value="ECO:0007669"/>
    <property type="project" value="UniProtKB-KW"/>
</dbReference>
<dbReference type="AlphaFoldDB" id="A0AA46YJB3"/>
<organism evidence="8 9">
    <name type="scientific">Solicola gregarius</name>
    <dbReference type="NCBI Taxonomy" id="2908642"/>
    <lineage>
        <taxon>Bacteria</taxon>
        <taxon>Bacillati</taxon>
        <taxon>Actinomycetota</taxon>
        <taxon>Actinomycetes</taxon>
        <taxon>Propionibacteriales</taxon>
        <taxon>Nocardioidaceae</taxon>
        <taxon>Solicola</taxon>
    </lineage>
</organism>
<dbReference type="Gene3D" id="3.40.720.10">
    <property type="entry name" value="Alkaline Phosphatase, subunit A"/>
    <property type="match status" value="1"/>
</dbReference>
<evidence type="ECO:0000256" key="2">
    <source>
        <dbReference type="ARBA" id="ARBA00022729"/>
    </source>
</evidence>
<dbReference type="Pfam" id="PF00884">
    <property type="entry name" value="Sulfatase"/>
    <property type="match status" value="1"/>
</dbReference>
<feature type="chain" id="PRO_5041204919" evidence="6">
    <location>
        <begin position="25"/>
        <end position="538"/>
    </location>
</feature>
<dbReference type="KEGG" id="sgrg:L0C25_17755"/>
<dbReference type="PANTHER" id="PTHR43108">
    <property type="entry name" value="N-ACETYLGLUCOSAMINE-6-SULFATASE FAMILY MEMBER"/>
    <property type="match status" value="1"/>
</dbReference>
<dbReference type="SUPFAM" id="SSF53649">
    <property type="entry name" value="Alkaline phosphatase-like"/>
    <property type="match status" value="1"/>
</dbReference>
<feature type="signal peptide" evidence="6">
    <location>
        <begin position="1"/>
        <end position="24"/>
    </location>
</feature>
<evidence type="ECO:0000256" key="3">
    <source>
        <dbReference type="ARBA" id="ARBA00022801"/>
    </source>
</evidence>
<reference evidence="8" key="1">
    <citation type="submission" date="2022-01" db="EMBL/GenBank/DDBJ databases">
        <title>Nocardioidaceae gen. sp. A5X3R13.</title>
        <authorList>
            <person name="Lopez Marin M.A."/>
            <person name="Uhlik O."/>
        </authorList>
    </citation>
    <scope>NUCLEOTIDE SEQUENCE</scope>
    <source>
        <strain evidence="8">A5X3R13</strain>
    </source>
</reference>
<gene>
    <name evidence="8" type="ORF">L0C25_17755</name>
</gene>
<evidence type="ECO:0000313" key="8">
    <source>
        <dbReference type="EMBL" id="UYM04365.1"/>
    </source>
</evidence>
<evidence type="ECO:0000256" key="1">
    <source>
        <dbReference type="ARBA" id="ARBA00008779"/>
    </source>
</evidence>
<dbReference type="InterPro" id="IPR000917">
    <property type="entry name" value="Sulfatase_N"/>
</dbReference>
<keyword evidence="2 6" id="KW-0732">Signal</keyword>
<protein>
    <submittedName>
        <fullName evidence="8">Sulfatase</fullName>
    </submittedName>
</protein>
<keyword evidence="3" id="KW-0378">Hydrolase</keyword>